<name>A0A1E7FKG6_9STRA</name>
<protein>
    <submittedName>
        <fullName evidence="3">Uncharacterized protein</fullName>
    </submittedName>
</protein>
<proteinExistence type="predicted"/>
<dbReference type="KEGG" id="fcy:FRACYDRAFT_236941"/>
<keyword evidence="2" id="KW-0812">Transmembrane</keyword>
<feature type="compositionally biased region" description="Polar residues" evidence="1">
    <location>
        <begin position="594"/>
        <end position="624"/>
    </location>
</feature>
<keyword evidence="2" id="KW-0472">Membrane</keyword>
<feature type="compositionally biased region" description="Low complexity" evidence="1">
    <location>
        <begin position="36"/>
        <end position="53"/>
    </location>
</feature>
<evidence type="ECO:0000313" key="4">
    <source>
        <dbReference type="Proteomes" id="UP000095751"/>
    </source>
</evidence>
<evidence type="ECO:0000313" key="3">
    <source>
        <dbReference type="EMBL" id="OEU18662.1"/>
    </source>
</evidence>
<dbReference type="InParanoid" id="A0A1E7FKG6"/>
<feature type="compositionally biased region" description="Low complexity" evidence="1">
    <location>
        <begin position="128"/>
        <end position="146"/>
    </location>
</feature>
<dbReference type="Proteomes" id="UP000095751">
    <property type="component" value="Unassembled WGS sequence"/>
</dbReference>
<feature type="region of interest" description="Disordered" evidence="1">
    <location>
        <begin position="32"/>
        <end position="228"/>
    </location>
</feature>
<feature type="compositionally biased region" description="Low complexity" evidence="1">
    <location>
        <begin position="72"/>
        <end position="88"/>
    </location>
</feature>
<evidence type="ECO:0000256" key="2">
    <source>
        <dbReference type="SAM" id="Phobius"/>
    </source>
</evidence>
<accession>A0A1E7FKG6</accession>
<dbReference type="AlphaFoldDB" id="A0A1E7FKG6"/>
<feature type="compositionally biased region" description="Polar residues" evidence="1">
    <location>
        <begin position="534"/>
        <end position="548"/>
    </location>
</feature>
<dbReference type="OrthoDB" id="10660771at2759"/>
<feature type="region of interest" description="Disordered" evidence="1">
    <location>
        <begin position="518"/>
        <end position="548"/>
    </location>
</feature>
<organism evidence="3 4">
    <name type="scientific">Fragilariopsis cylindrus CCMP1102</name>
    <dbReference type="NCBI Taxonomy" id="635003"/>
    <lineage>
        <taxon>Eukaryota</taxon>
        <taxon>Sar</taxon>
        <taxon>Stramenopiles</taxon>
        <taxon>Ochrophyta</taxon>
        <taxon>Bacillariophyta</taxon>
        <taxon>Bacillariophyceae</taxon>
        <taxon>Bacillariophycidae</taxon>
        <taxon>Bacillariales</taxon>
        <taxon>Bacillariaceae</taxon>
        <taxon>Fragilariopsis</taxon>
    </lineage>
</organism>
<keyword evidence="2" id="KW-1133">Transmembrane helix</keyword>
<reference evidence="3 4" key="1">
    <citation type="submission" date="2016-09" db="EMBL/GenBank/DDBJ databases">
        <title>Extensive genetic diversity and differential bi-allelic expression allows diatom success in the polar Southern Ocean.</title>
        <authorList>
            <consortium name="DOE Joint Genome Institute"/>
            <person name="Mock T."/>
            <person name="Otillar R.P."/>
            <person name="Strauss J."/>
            <person name="Dupont C."/>
            <person name="Frickenhaus S."/>
            <person name="Maumus F."/>
            <person name="Mcmullan M."/>
            <person name="Sanges R."/>
            <person name="Schmutz J."/>
            <person name="Toseland A."/>
            <person name="Valas R."/>
            <person name="Veluchamy A."/>
            <person name="Ward B.J."/>
            <person name="Allen A."/>
            <person name="Barry K."/>
            <person name="Falciatore A."/>
            <person name="Ferrante M."/>
            <person name="Fortunato A.E."/>
            <person name="Gloeckner G."/>
            <person name="Gruber A."/>
            <person name="Hipkin R."/>
            <person name="Janech M."/>
            <person name="Kroth P."/>
            <person name="Leese F."/>
            <person name="Lindquist E."/>
            <person name="Lyon B.R."/>
            <person name="Martin J."/>
            <person name="Mayer C."/>
            <person name="Parker M."/>
            <person name="Quesneville H."/>
            <person name="Raymond J."/>
            <person name="Uhlig C."/>
            <person name="Valentin K.U."/>
            <person name="Worden A.Z."/>
            <person name="Armbrust E.V."/>
            <person name="Bowler C."/>
            <person name="Green B."/>
            <person name="Moulton V."/>
            <person name="Van Oosterhout C."/>
            <person name="Grigoriev I."/>
        </authorList>
    </citation>
    <scope>NUCLEOTIDE SEQUENCE [LARGE SCALE GENOMIC DNA]</scope>
    <source>
        <strain evidence="3 4">CCMP1102</strain>
    </source>
</reference>
<feature type="transmembrane region" description="Helical" evidence="2">
    <location>
        <begin position="404"/>
        <end position="422"/>
    </location>
</feature>
<dbReference type="PRINTS" id="PR01217">
    <property type="entry name" value="PRICHEXTENSN"/>
</dbReference>
<feature type="compositionally biased region" description="Basic and acidic residues" evidence="1">
    <location>
        <begin position="625"/>
        <end position="643"/>
    </location>
</feature>
<feature type="compositionally biased region" description="Polar residues" evidence="1">
    <location>
        <begin position="89"/>
        <end position="103"/>
    </location>
</feature>
<feature type="compositionally biased region" description="Basic and acidic residues" evidence="1">
    <location>
        <begin position="164"/>
        <end position="184"/>
    </location>
</feature>
<feature type="region of interest" description="Disordered" evidence="1">
    <location>
        <begin position="585"/>
        <end position="651"/>
    </location>
</feature>
<dbReference type="EMBL" id="KV784356">
    <property type="protein sequence ID" value="OEU18662.1"/>
    <property type="molecule type" value="Genomic_DNA"/>
</dbReference>
<sequence length="651" mass="71160">MIARRGTILGHIGCFILISVFILRDSTVLAKKKTDSPTLSPTTSPSYTPTNVPTKPPTRKPTKPPTRPPTESPSQSPTDSLSSSPTITFSPSASPTDTASNRPTFIPSPSPSYRRSPAPFISSINSLTRTPTVKPTSKPTLSPTTTNLRPPTDAPTLSLPVGDQKNKNSDNGPPEEKSPDDSKDGSSNNEKPQDVVSSPPDSEDDTSITERPIDSFSPPGPLETTSINGIGNGDVGVLMPYITFDITTSGDEDASIPATEETASFFADFLNDVLDSSSRTYQYDYSHLDCDVMFSTSNQRRRLDTGSVIRVDGMAYYFDESPTEESIAQVLNVYFALWGATDLQDYFTYLGLETAVVTAIYIDDVSVSFVSNEYGGESTIKEDQNFIEDIFFNNEGELSKPVTVTVYVVGVLVAVGIALIVYRIRIGCRRRRSQNVDTQSFETFNTDGDEEKIALSDASAKQSDATAKRMNISIPKKSYSKVKSDKEKRLSINPHCTQTDNLYQQSRITQEIVSDQIKSVDPNPAPDIDLDKCSSVSPDSAGSCDSDQQCKIQENISCRTNTCSVDRNQKPDMDSTKESVLIQTIDVDDADRSMNPNSTESRSVDPPSSYTQVSVLNQINNNSKSDMDNKIKPDSSNVKRLDPPSRIQESV</sequence>
<evidence type="ECO:0000256" key="1">
    <source>
        <dbReference type="SAM" id="MobiDB-lite"/>
    </source>
</evidence>
<gene>
    <name evidence="3" type="ORF">FRACYDRAFT_236941</name>
</gene>
<keyword evidence="4" id="KW-1185">Reference proteome</keyword>